<evidence type="ECO:0000256" key="3">
    <source>
        <dbReference type="ARBA" id="ARBA00030238"/>
    </source>
</evidence>
<dbReference type="SUPFAM" id="SSF49478">
    <property type="entry name" value="Cna protein B-type domain"/>
    <property type="match status" value="1"/>
</dbReference>
<dbReference type="RefSeq" id="WP_146842697.1">
    <property type="nucleotide sequence ID" value="NZ_BJWG01000006.1"/>
</dbReference>
<evidence type="ECO:0000313" key="6">
    <source>
        <dbReference type="EMBL" id="GEL95056.1"/>
    </source>
</evidence>
<evidence type="ECO:0000313" key="7">
    <source>
        <dbReference type="Proteomes" id="UP000321720"/>
    </source>
</evidence>
<dbReference type="GO" id="GO:0004556">
    <property type="term" value="F:alpha-amylase activity"/>
    <property type="evidence" value="ECO:0007669"/>
    <property type="project" value="UniProtKB-EC"/>
</dbReference>
<dbReference type="OrthoDB" id="3760580at2"/>
<dbReference type="Gene3D" id="2.60.40.1120">
    <property type="entry name" value="Carboxypeptidase-like, regulatory domain"/>
    <property type="match status" value="3"/>
</dbReference>
<dbReference type="InterPro" id="IPR013784">
    <property type="entry name" value="Carb-bd-like_fold"/>
</dbReference>
<comment type="catalytic activity">
    <reaction evidence="1">
        <text>Endohydrolysis of (1-&gt;4)-alpha-D-glucosidic linkages in polysaccharides containing three or more (1-&gt;4)-alpha-linked D-glucose units.</text>
        <dbReference type="EC" id="3.2.1.1"/>
    </reaction>
</comment>
<sequence length="2074" mass="209183">MAPEPTRRPAVSVLVEAGVHAAPGATATQRVHVRNVAGVPLDLLLTVVGLEGGWQPAPIAVPGVDPDATVTVELAMVPPVGVAAGDYPFLLTVESRSPDGQHRTSTADGSLRIDGGSGLVLTVEPADSRAVRSRRVDVLLANGGDAPARVRLDAVTGDGKDIKVRLDRTDVDVPPHSSLRVGARARVTRARLVGQPRRMPFRIVATGERAPQRFDATFTARPLLVGGMLRIAAIVGITVLWVGLVLAALPWVSQRFDGSRVAASPTQSATPTAGASDGTGGPGTGGDDGSGDGDGGDDDVPDGVVPDGVRVAGVVTSSDPGGVTVQLLPASTVTADEAEGAGGELPDAGPGASLPAGSAAGALAAPGTQGDVGKVSSSSLSAAVNGESNQRMSTVTGADGTWAFGGLSSSGRYLVVLAKPGYQTVRYWVTGAEAAATPLELEMTPGKGRLSGTVTSSGGAAGGVVVTISDGTTTVTTRSATSGRIGHWEVDGLATPTTYLVSASSDTLGTQAALVSLGAAQERSVDLRMDPSVRTLSGWVEGRGKGDAAGQPLGGVTVTAVAGSVVRTATTTTKDNPGLFVLPDLPVPATYTLTLSADGYATETRQLTLGTGGSAALHLNMAKLGGVVRGDVVDADTLERIGAAGVTLSGPNGSFKTMSTSIGAEDEGFRFDGIPSGQYVLTAESFGSEPASAQVVVVDGGTRTQDLMLTPIENDGLVDGSTIVGRVTDAATGGRIECPHPRPGEKCEVTVTTLARSSAGTRTITTTAGPDDPYTLPDDGSGLYPGLYRLTISAPGYEDGHVEVRVAMDQDVEAATVPLYPSPSINGSVSPRIGVVSTSTCVVAVPTGGDAPDADPCKPGTVADTCDSETGFCAFIGVNGGYELDRLPAGRYEVYAVPPAGGEYLSPSPVTVAVAGGDARRVDFTLDRYGVVFATVLMADASGALRPADGARVEAVGPGGTTTANTDSNGIARLAGLHPGTFDLTADLAGADGESLGLQVGLNQEVQARIVLSKPVGSVSARVVTYLETGVPLGVGGASVQITGVVGYDDLIPVLDTRTGTTDDNGWLQICTSGCTPGPGVVVIGLVEDSMDLVITATGYTTARLNGTPVADLAAYELAPKGRHFGGTISFVPASAAPGAGTTPSLADITFDVISAPPGTGQIVVRAVVGDDGQPTLQWSDSAQPIDPTGGRLVRPGNYVIQARLAGWSSEPKSFTVPVDAPDEPAYAPPAITMTKYGQLLLAFKTDGPTGSPAAVDVTGVTVVVDGFDPRTTAPGVSTVDFGFLPPTTYHVTAYAAGFDVFTGDIVLPAGGTPAAINLVRLGTLTGKATSVVYTSTRTVANALVTVTKDGTSFETTTGASGIYTVTGTSQVAGLKPGAWNVSVVAPGYQPWSTRPAPVTSPDVADPVIPPIATSTPAQRTVEQNVLLVAETGSLTINTGNSSGPVTNLTVKLTYRVDSVVNEVTLACGPIDCDGGAGQWKFDNLQPYSYSLNITSSEYAPVTLSLDIAAGEDKVLDVNITRPGSAVQGTVNQLNADGTTSAVEGAVVELLADGTSVADFTTLADGHYQFTGVQDGTYTVRATTPGGLTAEKVVSVAPGQTFVVDLVVTEATHSLTVNVNSSGADLTGALVTLASAAGPTFAAQPVVRTTGNQFTTTFQQVPPGSWTATVRGPAGHLGTYTGAPVTVPTVSTTSINVNETQVVLRAIAGATGLDTLSATVTPSEQEDQARTFVLAVNGSDTTVWIPRDGAQVTASATGWEIDVSPSTTPTVPEDATYQLVRLTALRSTTTTMSGVPDAVTRPGTFSVDATVTVAGGTTPVTSGTVRLERRDGTDWVPASGAVSLDADGAVSITSEATTGGAGGWPLGNATLRVAYLGATGLRASTSGTDTIMVQAATTTVLAYAGGELTATVSSSAGGTITGTVTFAARSGSGDPWTTVCASVAVSGGTADCAYAPTSDMETRATFSSTGSWATSQSSTVVVAGVRPTTTVLSWASGTLTARVTSTVSGTVAGSVLFQTRTGTTGAWTDACTVALAAGEATCAFAPTAASQARATFTGTAPWRNSDDGPIAVTP</sequence>
<evidence type="ECO:0000256" key="1">
    <source>
        <dbReference type="ARBA" id="ARBA00000548"/>
    </source>
</evidence>
<dbReference type="Pfam" id="PF13620">
    <property type="entry name" value="CarboxypepD_reg"/>
    <property type="match status" value="2"/>
</dbReference>
<keyword evidence="7" id="KW-1185">Reference proteome</keyword>
<evidence type="ECO:0000256" key="5">
    <source>
        <dbReference type="SAM" id="Phobius"/>
    </source>
</evidence>
<reference evidence="6 7" key="1">
    <citation type="submission" date="2019-07" db="EMBL/GenBank/DDBJ databases">
        <title>Whole genome shotgun sequence of Cellulomonas composti NBRC 100758.</title>
        <authorList>
            <person name="Hosoyama A."/>
            <person name="Uohara A."/>
            <person name="Ohji S."/>
            <person name="Ichikawa N."/>
        </authorList>
    </citation>
    <scope>NUCLEOTIDE SEQUENCE [LARGE SCALE GENOMIC DNA]</scope>
    <source>
        <strain evidence="6 7">NBRC 100758</strain>
    </source>
</reference>
<keyword evidence="5" id="KW-0812">Transmembrane</keyword>
<keyword evidence="5" id="KW-0472">Membrane</keyword>
<evidence type="ECO:0000256" key="4">
    <source>
        <dbReference type="SAM" id="MobiDB-lite"/>
    </source>
</evidence>
<keyword evidence="5" id="KW-1133">Transmembrane helix</keyword>
<dbReference type="EMBL" id="BJWG01000006">
    <property type="protein sequence ID" value="GEL95056.1"/>
    <property type="molecule type" value="Genomic_DNA"/>
</dbReference>
<evidence type="ECO:0000256" key="2">
    <source>
        <dbReference type="ARBA" id="ARBA00012595"/>
    </source>
</evidence>
<dbReference type="GO" id="GO:0030246">
    <property type="term" value="F:carbohydrate binding"/>
    <property type="evidence" value="ECO:0007669"/>
    <property type="project" value="InterPro"/>
</dbReference>
<protein>
    <recommendedName>
        <fullName evidence="2">alpha-amylase</fullName>
        <ecNumber evidence="2">3.2.1.1</ecNumber>
    </recommendedName>
    <alternativeName>
        <fullName evidence="3">1,4-alpha-D-glucan glucanohydrolase</fullName>
    </alternativeName>
</protein>
<dbReference type="Gene3D" id="2.60.40.10">
    <property type="entry name" value="Immunoglobulins"/>
    <property type="match status" value="2"/>
</dbReference>
<proteinExistence type="predicted"/>
<feature type="compositionally biased region" description="Low complexity" evidence="4">
    <location>
        <begin position="263"/>
        <end position="276"/>
    </location>
</feature>
<feature type="compositionally biased region" description="Acidic residues" evidence="4">
    <location>
        <begin position="289"/>
        <end position="301"/>
    </location>
</feature>
<dbReference type="SUPFAM" id="SSF49452">
    <property type="entry name" value="Starch-binding domain-like"/>
    <property type="match status" value="2"/>
</dbReference>
<feature type="compositionally biased region" description="Gly residues" evidence="4">
    <location>
        <begin position="277"/>
        <end position="288"/>
    </location>
</feature>
<feature type="region of interest" description="Disordered" evidence="4">
    <location>
        <begin position="263"/>
        <end position="307"/>
    </location>
</feature>
<gene>
    <name evidence="6" type="ORF">CCO02nite_17140</name>
</gene>
<dbReference type="GO" id="GO:0005975">
    <property type="term" value="P:carbohydrate metabolic process"/>
    <property type="evidence" value="ECO:0007669"/>
    <property type="project" value="UniProtKB-ARBA"/>
</dbReference>
<dbReference type="EC" id="3.2.1.1" evidence="2"/>
<feature type="transmembrane region" description="Helical" evidence="5">
    <location>
        <begin position="231"/>
        <end position="252"/>
    </location>
</feature>
<accession>A0A511JAN9</accession>
<dbReference type="Proteomes" id="UP000321720">
    <property type="component" value="Unassembled WGS sequence"/>
</dbReference>
<name>A0A511JAN9_9CELL</name>
<dbReference type="InterPro" id="IPR013783">
    <property type="entry name" value="Ig-like_fold"/>
</dbReference>
<organism evidence="6 7">
    <name type="scientific">Cellulomonas composti</name>
    <dbReference type="NCBI Taxonomy" id="266130"/>
    <lineage>
        <taxon>Bacteria</taxon>
        <taxon>Bacillati</taxon>
        <taxon>Actinomycetota</taxon>
        <taxon>Actinomycetes</taxon>
        <taxon>Micrococcales</taxon>
        <taxon>Cellulomonadaceae</taxon>
        <taxon>Cellulomonas</taxon>
    </lineage>
</organism>
<comment type="caution">
    <text evidence="6">The sequence shown here is derived from an EMBL/GenBank/DDBJ whole genome shotgun (WGS) entry which is preliminary data.</text>
</comment>